<dbReference type="GO" id="GO:0005634">
    <property type="term" value="C:nucleus"/>
    <property type="evidence" value="ECO:0007669"/>
    <property type="project" value="InterPro"/>
</dbReference>
<dbReference type="Gene3D" id="3.30.900.20">
    <property type="match status" value="1"/>
</dbReference>
<sequence>MAHNLKNVDVKLQDVDVLTTGILAELVNGILDFLLFHRSQIPFVYKTYKYYVEKWDENEEMQSETFENYQVKQQRFLAKATKESISNMREMIRQAFRSSKGVKSLRFLFGNNTFMPSESYTIHIPHASISKNHGDIHVMPEGPMNQTLLRLLTCEELYTLWSTELKATNVYLELELLTNDDEPQCETLKLYPKEVVSQLPRSCKNVHLHLSHVNENGRELTCCKQLVIFQDLDNLNTDTIQEEAKDEEEVCCKQREHVSGWWQSDIIVRGFRAPKYDLWSS</sequence>
<dbReference type="Proteomes" id="UP000515160">
    <property type="component" value="Chromosome 2R"/>
</dbReference>
<evidence type="ECO:0000313" key="2">
    <source>
        <dbReference type="RefSeq" id="XP_034116130.1"/>
    </source>
</evidence>
<dbReference type="OrthoDB" id="6334764at2759"/>
<dbReference type="AlphaFoldDB" id="A0A6P8XXX0"/>
<name>A0A6P8XXX0_DROAB</name>
<dbReference type="GeneID" id="117575835"/>
<organism evidence="1 2">
    <name type="scientific">Drosophila albomicans</name>
    <name type="common">Fruit fly</name>
    <dbReference type="NCBI Taxonomy" id="7291"/>
    <lineage>
        <taxon>Eukaryota</taxon>
        <taxon>Metazoa</taxon>
        <taxon>Ecdysozoa</taxon>
        <taxon>Arthropoda</taxon>
        <taxon>Hexapoda</taxon>
        <taxon>Insecta</taxon>
        <taxon>Pterygota</taxon>
        <taxon>Neoptera</taxon>
        <taxon>Endopterygota</taxon>
        <taxon>Diptera</taxon>
        <taxon>Brachycera</taxon>
        <taxon>Muscomorpha</taxon>
        <taxon>Ephydroidea</taxon>
        <taxon>Drosophilidae</taxon>
        <taxon>Drosophila</taxon>
    </lineage>
</organism>
<reference evidence="2" key="1">
    <citation type="submission" date="2025-08" db="UniProtKB">
        <authorList>
            <consortium name="RefSeq"/>
        </authorList>
    </citation>
    <scope>IDENTIFICATION</scope>
    <source>
        <strain evidence="2">15112-1751.03</strain>
        <tissue evidence="2">Whole Adult</tissue>
    </source>
</reference>
<protein>
    <submittedName>
        <fullName evidence="2">Uncharacterized protein LOC117575835 isoform X1</fullName>
    </submittedName>
</protein>
<dbReference type="InterPro" id="IPR053729">
    <property type="entry name" value="MAD2L1BP_domain_sf"/>
</dbReference>
<gene>
    <name evidence="2" type="primary">LOC117575835</name>
</gene>
<dbReference type="PANTHER" id="PTHR15681:SF1">
    <property type="entry name" value="MAD2L1-BINDING PROTEIN"/>
    <property type="match status" value="1"/>
</dbReference>
<accession>A0A6P8XXX0</accession>
<dbReference type="InterPro" id="IPR009511">
    <property type="entry name" value="MAD1/Cdc20-bound-Mad2-bd"/>
</dbReference>
<dbReference type="GO" id="GO:0007096">
    <property type="term" value="P:regulation of exit from mitosis"/>
    <property type="evidence" value="ECO:0007669"/>
    <property type="project" value="InterPro"/>
</dbReference>
<dbReference type="PANTHER" id="PTHR15681">
    <property type="entry name" value="MAD2L1-BINDING PROTEIN"/>
    <property type="match status" value="1"/>
</dbReference>
<evidence type="ECO:0000313" key="1">
    <source>
        <dbReference type="Proteomes" id="UP000515160"/>
    </source>
</evidence>
<dbReference type="RefSeq" id="XP_034116130.1">
    <property type="nucleotide sequence ID" value="XM_034260239.2"/>
</dbReference>
<keyword evidence="1" id="KW-1185">Reference proteome</keyword>
<proteinExistence type="predicted"/>